<keyword evidence="1" id="KW-0808">Transferase</keyword>
<reference evidence="4" key="1">
    <citation type="submission" date="2018-06" db="EMBL/GenBank/DDBJ databases">
        <authorList>
            <person name="Zhirakovskaya E."/>
        </authorList>
    </citation>
    <scope>NUCLEOTIDE SEQUENCE</scope>
</reference>
<dbReference type="PANTHER" id="PTHR10605">
    <property type="entry name" value="HEPARAN SULFATE SULFOTRANSFERASE"/>
    <property type="match status" value="1"/>
</dbReference>
<keyword evidence="2" id="KW-0325">Glycoprotein</keyword>
<dbReference type="GO" id="GO:0008146">
    <property type="term" value="F:sulfotransferase activity"/>
    <property type="evidence" value="ECO:0007669"/>
    <property type="project" value="InterPro"/>
</dbReference>
<dbReference type="InterPro" id="IPR027417">
    <property type="entry name" value="P-loop_NTPase"/>
</dbReference>
<feature type="non-terminal residue" evidence="4">
    <location>
        <position position="230"/>
    </location>
</feature>
<organism evidence="4">
    <name type="scientific">hydrothermal vent metagenome</name>
    <dbReference type="NCBI Taxonomy" id="652676"/>
    <lineage>
        <taxon>unclassified sequences</taxon>
        <taxon>metagenomes</taxon>
        <taxon>ecological metagenomes</taxon>
    </lineage>
</organism>
<evidence type="ECO:0000256" key="1">
    <source>
        <dbReference type="ARBA" id="ARBA00022679"/>
    </source>
</evidence>
<protein>
    <recommendedName>
        <fullName evidence="3">Sulfotransferase domain-containing protein</fullName>
    </recommendedName>
</protein>
<dbReference type="SUPFAM" id="SSF52540">
    <property type="entry name" value="P-loop containing nucleoside triphosphate hydrolases"/>
    <property type="match status" value="1"/>
</dbReference>
<feature type="domain" description="Sulfotransferase" evidence="3">
    <location>
        <begin position="5"/>
        <end position="177"/>
    </location>
</feature>
<evidence type="ECO:0000256" key="2">
    <source>
        <dbReference type="ARBA" id="ARBA00023180"/>
    </source>
</evidence>
<evidence type="ECO:0000313" key="4">
    <source>
        <dbReference type="EMBL" id="VAX29227.1"/>
    </source>
</evidence>
<gene>
    <name evidence="4" type="ORF">MNBD_NITROSPIRAE03-2068</name>
</gene>
<dbReference type="PANTHER" id="PTHR10605:SF56">
    <property type="entry name" value="BIFUNCTIONAL HEPARAN SULFATE N-DEACETYLASE_N-SULFOTRANSFERASE"/>
    <property type="match status" value="1"/>
</dbReference>
<dbReference type="InterPro" id="IPR000863">
    <property type="entry name" value="Sulfotransferase_dom"/>
</dbReference>
<name>A0A3B1DKQ0_9ZZZZ</name>
<sequence>MGPNFLCIGTYRAGTTWLYRVLKEHPDIFLPDEKELMFFSHHYDKGVGWYGKFFEGRHGQKCAGDISPTYLSSPQAAARIYRHFPDVKLIVSLRNPPEQVYSLYKLWLARSYTDKDISIAIEEEKEFLDNILYWRHLSRYLEFFDRENILVLFFEDLKEDPKAYLKQVYGFLGVEERYPESIYEKYNQYRKPRNMIVENIITGTGDLLRRLRLLKFKSLLNNIGVSEWIK</sequence>
<dbReference type="InterPro" id="IPR037359">
    <property type="entry name" value="NST/OST"/>
</dbReference>
<dbReference type="Pfam" id="PF00685">
    <property type="entry name" value="Sulfotransfer_1"/>
    <property type="match status" value="1"/>
</dbReference>
<dbReference type="AlphaFoldDB" id="A0A3B1DKQ0"/>
<evidence type="ECO:0000259" key="3">
    <source>
        <dbReference type="Pfam" id="PF00685"/>
    </source>
</evidence>
<accession>A0A3B1DKQ0</accession>
<dbReference type="EMBL" id="UOGI01000043">
    <property type="protein sequence ID" value="VAX29227.1"/>
    <property type="molecule type" value="Genomic_DNA"/>
</dbReference>
<dbReference type="Gene3D" id="3.40.50.300">
    <property type="entry name" value="P-loop containing nucleotide triphosphate hydrolases"/>
    <property type="match status" value="1"/>
</dbReference>
<proteinExistence type="predicted"/>